<evidence type="ECO:0000256" key="2">
    <source>
        <dbReference type="ARBA" id="ARBA00022840"/>
    </source>
</evidence>
<dbReference type="InterPro" id="IPR019489">
    <property type="entry name" value="Clp_ATPase_C"/>
</dbReference>
<dbReference type="SMART" id="SM01086">
    <property type="entry name" value="ClpB_D2-small"/>
    <property type="match status" value="1"/>
</dbReference>
<dbReference type="EMBL" id="LGRX02006584">
    <property type="protein sequence ID" value="KAK3276376.1"/>
    <property type="molecule type" value="Genomic_DNA"/>
</dbReference>
<evidence type="ECO:0000313" key="4">
    <source>
        <dbReference type="EMBL" id="KAK3276376.1"/>
    </source>
</evidence>
<name>A0AAE0L8T7_9CHLO</name>
<dbReference type="Pfam" id="PF10431">
    <property type="entry name" value="ClpB_D2-small"/>
    <property type="match status" value="1"/>
</dbReference>
<reference evidence="4 5" key="1">
    <citation type="journal article" date="2015" name="Genome Biol. Evol.">
        <title>Comparative Genomics of a Bacterivorous Green Alga Reveals Evolutionary Causalities and Consequences of Phago-Mixotrophic Mode of Nutrition.</title>
        <authorList>
            <person name="Burns J.A."/>
            <person name="Paasch A."/>
            <person name="Narechania A."/>
            <person name="Kim E."/>
        </authorList>
    </citation>
    <scope>NUCLEOTIDE SEQUENCE [LARGE SCALE GENOMIC DNA]</scope>
    <source>
        <strain evidence="4 5">PLY_AMNH</strain>
    </source>
</reference>
<feature type="non-terminal residue" evidence="4">
    <location>
        <position position="1"/>
    </location>
</feature>
<keyword evidence="5" id="KW-1185">Reference proteome</keyword>
<proteinExistence type="predicted"/>
<dbReference type="GO" id="GO:0005524">
    <property type="term" value="F:ATP binding"/>
    <property type="evidence" value="ECO:0007669"/>
    <property type="project" value="UniProtKB-KW"/>
</dbReference>
<sequence length="94" mass="10097">VDRVAKRLVSKKIKLQLTEAAYDFLSDCGYDPVYGARPVKRAVQQQLETLLAKYILRGDLSEDDTALVDVSADGTALSVGVMVGTPGSVPELTV</sequence>
<dbReference type="PANTHER" id="PTHR11638:SF18">
    <property type="entry name" value="HEAT SHOCK PROTEIN 104"/>
    <property type="match status" value="1"/>
</dbReference>
<protein>
    <submittedName>
        <fullName evidence="4">Chaperone protein ClpB3, chloroplastic</fullName>
    </submittedName>
</protein>
<dbReference type="GO" id="GO:0005737">
    <property type="term" value="C:cytoplasm"/>
    <property type="evidence" value="ECO:0007669"/>
    <property type="project" value="TreeGrafter"/>
</dbReference>
<dbReference type="GO" id="GO:0016887">
    <property type="term" value="F:ATP hydrolysis activity"/>
    <property type="evidence" value="ECO:0007669"/>
    <property type="project" value="TreeGrafter"/>
</dbReference>
<evidence type="ECO:0000256" key="1">
    <source>
        <dbReference type="ARBA" id="ARBA00022741"/>
    </source>
</evidence>
<dbReference type="PANTHER" id="PTHR11638">
    <property type="entry name" value="ATP-DEPENDENT CLP PROTEASE"/>
    <property type="match status" value="1"/>
</dbReference>
<keyword evidence="1" id="KW-0547">Nucleotide-binding</keyword>
<dbReference type="Proteomes" id="UP001190700">
    <property type="component" value="Unassembled WGS sequence"/>
</dbReference>
<comment type="caution">
    <text evidence="4">The sequence shown here is derived from an EMBL/GenBank/DDBJ whole genome shotgun (WGS) entry which is preliminary data.</text>
</comment>
<feature type="domain" description="Clp ATPase C-terminal" evidence="3">
    <location>
        <begin position="1"/>
        <end position="79"/>
    </location>
</feature>
<dbReference type="AlphaFoldDB" id="A0AAE0L8T7"/>
<evidence type="ECO:0000313" key="5">
    <source>
        <dbReference type="Proteomes" id="UP001190700"/>
    </source>
</evidence>
<evidence type="ECO:0000259" key="3">
    <source>
        <dbReference type="SMART" id="SM01086"/>
    </source>
</evidence>
<dbReference type="Gene3D" id="1.10.8.60">
    <property type="match status" value="1"/>
</dbReference>
<accession>A0AAE0L8T7</accession>
<dbReference type="SUPFAM" id="SSF52540">
    <property type="entry name" value="P-loop containing nucleoside triphosphate hydrolases"/>
    <property type="match status" value="1"/>
</dbReference>
<gene>
    <name evidence="4" type="ORF">CYMTET_15539</name>
</gene>
<dbReference type="InterPro" id="IPR027417">
    <property type="entry name" value="P-loop_NTPase"/>
</dbReference>
<keyword evidence="2" id="KW-0067">ATP-binding</keyword>
<dbReference type="GO" id="GO:0034605">
    <property type="term" value="P:cellular response to heat"/>
    <property type="evidence" value="ECO:0007669"/>
    <property type="project" value="TreeGrafter"/>
</dbReference>
<dbReference type="InterPro" id="IPR050130">
    <property type="entry name" value="ClpA_ClpB"/>
</dbReference>
<organism evidence="4 5">
    <name type="scientific">Cymbomonas tetramitiformis</name>
    <dbReference type="NCBI Taxonomy" id="36881"/>
    <lineage>
        <taxon>Eukaryota</taxon>
        <taxon>Viridiplantae</taxon>
        <taxon>Chlorophyta</taxon>
        <taxon>Pyramimonadophyceae</taxon>
        <taxon>Pyramimonadales</taxon>
        <taxon>Pyramimonadaceae</taxon>
        <taxon>Cymbomonas</taxon>
    </lineage>
</organism>